<dbReference type="Proteomes" id="UP000625711">
    <property type="component" value="Unassembled WGS sequence"/>
</dbReference>
<keyword evidence="2" id="KW-1185">Reference proteome</keyword>
<reference evidence="1" key="1">
    <citation type="submission" date="2020-08" db="EMBL/GenBank/DDBJ databases">
        <title>Genome sequencing and assembly of the red palm weevil Rhynchophorus ferrugineus.</title>
        <authorList>
            <person name="Dias G.B."/>
            <person name="Bergman C.M."/>
            <person name="Manee M."/>
        </authorList>
    </citation>
    <scope>NUCLEOTIDE SEQUENCE</scope>
    <source>
        <strain evidence="1">AA-2017</strain>
        <tissue evidence="1">Whole larva</tissue>
    </source>
</reference>
<evidence type="ECO:0000313" key="2">
    <source>
        <dbReference type="Proteomes" id="UP000625711"/>
    </source>
</evidence>
<dbReference type="AlphaFoldDB" id="A0A834M3H1"/>
<dbReference type="EMBL" id="JAACXV010019904">
    <property type="protein sequence ID" value="KAF7263729.1"/>
    <property type="molecule type" value="Genomic_DNA"/>
</dbReference>
<evidence type="ECO:0000313" key="1">
    <source>
        <dbReference type="EMBL" id="KAF7263729.1"/>
    </source>
</evidence>
<gene>
    <name evidence="1" type="ORF">GWI33_001299</name>
</gene>
<protein>
    <submittedName>
        <fullName evidence="1">Uncharacterized protein</fullName>
    </submittedName>
</protein>
<accession>A0A834M3H1</accession>
<sequence>DAAPYSSPRERSSIALPSPIGMLLVFYSLDEERDCFSLPHCRASAKFSSRGLAPPNIAAFRDDSARLLIGAFTVRGNSFNLGLSEVSAKENHIHHAL</sequence>
<proteinExistence type="predicted"/>
<feature type="non-terminal residue" evidence="1">
    <location>
        <position position="1"/>
    </location>
</feature>
<name>A0A834M3H1_RHYFE</name>
<organism evidence="1 2">
    <name type="scientific">Rhynchophorus ferrugineus</name>
    <name type="common">Red palm weevil</name>
    <name type="synonym">Curculio ferrugineus</name>
    <dbReference type="NCBI Taxonomy" id="354439"/>
    <lineage>
        <taxon>Eukaryota</taxon>
        <taxon>Metazoa</taxon>
        <taxon>Ecdysozoa</taxon>
        <taxon>Arthropoda</taxon>
        <taxon>Hexapoda</taxon>
        <taxon>Insecta</taxon>
        <taxon>Pterygota</taxon>
        <taxon>Neoptera</taxon>
        <taxon>Endopterygota</taxon>
        <taxon>Coleoptera</taxon>
        <taxon>Polyphaga</taxon>
        <taxon>Cucujiformia</taxon>
        <taxon>Curculionidae</taxon>
        <taxon>Dryophthorinae</taxon>
        <taxon>Rhynchophorus</taxon>
    </lineage>
</organism>
<comment type="caution">
    <text evidence="1">The sequence shown here is derived from an EMBL/GenBank/DDBJ whole genome shotgun (WGS) entry which is preliminary data.</text>
</comment>